<dbReference type="SMART" id="SM00355">
    <property type="entry name" value="ZnF_C2H2"/>
    <property type="match status" value="9"/>
</dbReference>
<evidence type="ECO:0000256" key="1">
    <source>
        <dbReference type="ARBA" id="ARBA00022723"/>
    </source>
</evidence>
<dbReference type="SUPFAM" id="SSF57667">
    <property type="entry name" value="beta-beta-alpha zinc fingers"/>
    <property type="match status" value="4"/>
</dbReference>
<dbReference type="SUPFAM" id="SSF57716">
    <property type="entry name" value="Glucocorticoid receptor-like (DNA-binding domain)"/>
    <property type="match status" value="1"/>
</dbReference>
<evidence type="ECO:0000256" key="6">
    <source>
        <dbReference type="PROSITE-ProRule" id="PRU00042"/>
    </source>
</evidence>
<dbReference type="Pfam" id="PF00096">
    <property type="entry name" value="zf-C2H2"/>
    <property type="match status" value="3"/>
</dbReference>
<feature type="domain" description="C2H2-type" evidence="8">
    <location>
        <begin position="393"/>
        <end position="420"/>
    </location>
</feature>
<dbReference type="GO" id="GO:0006355">
    <property type="term" value="P:regulation of DNA-templated transcription"/>
    <property type="evidence" value="ECO:0007669"/>
    <property type="project" value="UniProtKB-ARBA"/>
</dbReference>
<dbReference type="PROSITE" id="PS51915">
    <property type="entry name" value="ZAD"/>
    <property type="match status" value="1"/>
</dbReference>
<keyword evidence="2" id="KW-0677">Repeat</keyword>
<accession>A0A8J2RIP7</accession>
<evidence type="ECO:0000256" key="7">
    <source>
        <dbReference type="PROSITE-ProRule" id="PRU01263"/>
    </source>
</evidence>
<feature type="domain" description="ZAD" evidence="9">
    <location>
        <begin position="22"/>
        <end position="100"/>
    </location>
</feature>
<evidence type="ECO:0000256" key="3">
    <source>
        <dbReference type="ARBA" id="ARBA00022771"/>
    </source>
</evidence>
<gene>
    <name evidence="10" type="ORF">DCHRY22_LOCUS15125</name>
</gene>
<evidence type="ECO:0000256" key="4">
    <source>
        <dbReference type="ARBA" id="ARBA00022833"/>
    </source>
</evidence>
<dbReference type="Proteomes" id="UP000789524">
    <property type="component" value="Unassembled WGS sequence"/>
</dbReference>
<dbReference type="PANTHER" id="PTHR24377">
    <property type="entry name" value="IP01015P-RELATED"/>
    <property type="match status" value="1"/>
</dbReference>
<dbReference type="Gene3D" id="3.40.1800.20">
    <property type="match status" value="1"/>
</dbReference>
<evidence type="ECO:0000259" key="8">
    <source>
        <dbReference type="PROSITE" id="PS50157"/>
    </source>
</evidence>
<keyword evidence="11" id="KW-1185">Reference proteome</keyword>
<feature type="domain" description="C2H2-type" evidence="8">
    <location>
        <begin position="225"/>
        <end position="253"/>
    </location>
</feature>
<dbReference type="FunFam" id="3.30.160.60:FF:002343">
    <property type="entry name" value="Zinc finger protein 33A"/>
    <property type="match status" value="1"/>
</dbReference>
<feature type="domain" description="C2H2-type" evidence="8">
    <location>
        <begin position="308"/>
        <end position="336"/>
    </location>
</feature>
<proteinExistence type="predicted"/>
<dbReference type="GO" id="GO:0005634">
    <property type="term" value="C:nucleus"/>
    <property type="evidence" value="ECO:0007669"/>
    <property type="project" value="InterPro"/>
</dbReference>
<feature type="binding site" evidence="7">
    <location>
        <position position="73"/>
    </location>
    <ligand>
        <name>Zn(2+)</name>
        <dbReference type="ChEBI" id="CHEBI:29105"/>
    </ligand>
</feature>
<evidence type="ECO:0000313" key="11">
    <source>
        <dbReference type="Proteomes" id="UP000789524"/>
    </source>
</evidence>
<dbReference type="InterPro" id="IPR036236">
    <property type="entry name" value="Znf_C2H2_sf"/>
</dbReference>
<comment type="caution">
    <text evidence="10">The sequence shown here is derived from an EMBL/GenBank/DDBJ whole genome shotgun (WGS) entry which is preliminary data.</text>
</comment>
<evidence type="ECO:0000256" key="5">
    <source>
        <dbReference type="ARBA" id="ARBA00023242"/>
    </source>
</evidence>
<name>A0A8J2RIP7_9NEOP</name>
<dbReference type="InterPro" id="IPR012934">
    <property type="entry name" value="Znf_AD"/>
</dbReference>
<sequence>MNTLELENINNNLNTSSGSHISVCRTCLSIATEKNMSDLPDGLCEDTKSYFDIMMFCLNLQITPDSKITTKLCFQCYSNIISYYRFKSLALESDKYLRCLDQNRDSKNDVLATDDIKSEESYNSSNEQQSNIEMEVDFEVKEENDTEELQSDDELLSVIQRIKYENVKDEESKENEAKPIKPKKLKKLKKKQKLTHQVCEECGRTVRNLKEHMYLHQPLLTRKRYKCKVCEKMFSSCSARYKHNKTKHLGIKQHCNECNKDVVSLSTHRMVIHNTASLPYECVSCGRRFISRSLRDHHMLTHTKNRPHPCNQCEKTFKSNYTMMQHRRQVHDKEKSHLCQFCSKRFFKKYHLQVHLRSHSKEKPYECPDCGKFFSTTSVLKDHRLIHSEVKMFACQVCDMTFSKPGYLKNHMISHTKEKKHACKYCGVRFGRSDHCLRHQRTAHEKVITNTA</sequence>
<feature type="binding site" evidence="7">
    <location>
        <position position="76"/>
    </location>
    <ligand>
        <name>Zn(2+)</name>
        <dbReference type="ChEBI" id="CHEBI:29105"/>
    </ligand>
</feature>
<dbReference type="PROSITE" id="PS00028">
    <property type="entry name" value="ZINC_FINGER_C2H2_1"/>
    <property type="match status" value="7"/>
</dbReference>
<feature type="binding site" evidence="7">
    <location>
        <position position="24"/>
    </location>
    <ligand>
        <name>Zn(2+)</name>
        <dbReference type="ChEBI" id="CHEBI:29105"/>
    </ligand>
</feature>
<organism evidence="10 11">
    <name type="scientific">Danaus chrysippus</name>
    <name type="common">African queen</name>
    <dbReference type="NCBI Taxonomy" id="151541"/>
    <lineage>
        <taxon>Eukaryota</taxon>
        <taxon>Metazoa</taxon>
        <taxon>Ecdysozoa</taxon>
        <taxon>Arthropoda</taxon>
        <taxon>Hexapoda</taxon>
        <taxon>Insecta</taxon>
        <taxon>Pterygota</taxon>
        <taxon>Neoptera</taxon>
        <taxon>Endopterygota</taxon>
        <taxon>Lepidoptera</taxon>
        <taxon>Glossata</taxon>
        <taxon>Ditrysia</taxon>
        <taxon>Papilionoidea</taxon>
        <taxon>Nymphalidae</taxon>
        <taxon>Danainae</taxon>
        <taxon>Danaini</taxon>
        <taxon>Danaina</taxon>
        <taxon>Danaus</taxon>
        <taxon>Anosia</taxon>
    </lineage>
</organism>
<protein>
    <submittedName>
        <fullName evidence="10">(African queen) hypothetical protein</fullName>
    </submittedName>
</protein>
<evidence type="ECO:0000256" key="2">
    <source>
        <dbReference type="ARBA" id="ARBA00022737"/>
    </source>
</evidence>
<dbReference type="InterPro" id="IPR013087">
    <property type="entry name" value="Znf_C2H2_type"/>
</dbReference>
<dbReference type="Gene3D" id="3.30.160.60">
    <property type="entry name" value="Classic Zinc Finger"/>
    <property type="match status" value="7"/>
</dbReference>
<evidence type="ECO:0000313" key="10">
    <source>
        <dbReference type="EMBL" id="CAG9584555.1"/>
    </source>
</evidence>
<feature type="binding site" evidence="7">
    <location>
        <position position="27"/>
    </location>
    <ligand>
        <name>Zn(2+)</name>
        <dbReference type="ChEBI" id="CHEBI:29105"/>
    </ligand>
</feature>
<dbReference type="InterPro" id="IPR050826">
    <property type="entry name" value="Krueppel_C2H2_ZnFinger"/>
</dbReference>
<dbReference type="Pfam" id="PF07776">
    <property type="entry name" value="zf-AD"/>
    <property type="match status" value="1"/>
</dbReference>
<dbReference type="OrthoDB" id="3437960at2759"/>
<dbReference type="GO" id="GO:0008270">
    <property type="term" value="F:zinc ion binding"/>
    <property type="evidence" value="ECO:0007669"/>
    <property type="project" value="UniProtKB-UniRule"/>
</dbReference>
<keyword evidence="5" id="KW-0539">Nucleus</keyword>
<dbReference type="PROSITE" id="PS50157">
    <property type="entry name" value="ZINC_FINGER_C2H2_2"/>
    <property type="match status" value="7"/>
</dbReference>
<reference evidence="10" key="1">
    <citation type="submission" date="2021-09" db="EMBL/GenBank/DDBJ databases">
        <authorList>
            <person name="Martin H S."/>
        </authorList>
    </citation>
    <scope>NUCLEOTIDE SEQUENCE</scope>
</reference>
<feature type="domain" description="C2H2-type" evidence="8">
    <location>
        <begin position="365"/>
        <end position="392"/>
    </location>
</feature>
<feature type="domain" description="C2H2-type" evidence="8">
    <location>
        <begin position="421"/>
        <end position="444"/>
    </location>
</feature>
<dbReference type="FunFam" id="3.30.160.60:FF:000100">
    <property type="entry name" value="Zinc finger 45-like"/>
    <property type="match status" value="1"/>
</dbReference>
<keyword evidence="1 7" id="KW-0479">Metal-binding</keyword>
<feature type="domain" description="C2H2-type" evidence="8">
    <location>
        <begin position="280"/>
        <end position="307"/>
    </location>
</feature>
<dbReference type="AlphaFoldDB" id="A0A8J2RIP7"/>
<keyword evidence="4 7" id="KW-0862">Zinc</keyword>
<dbReference type="EMBL" id="CAKASE010000082">
    <property type="protein sequence ID" value="CAG9584555.1"/>
    <property type="molecule type" value="Genomic_DNA"/>
</dbReference>
<keyword evidence="3 6" id="KW-0863">Zinc-finger</keyword>
<feature type="domain" description="C2H2-type" evidence="8">
    <location>
        <begin position="337"/>
        <end position="364"/>
    </location>
</feature>
<dbReference type="SMART" id="SM00868">
    <property type="entry name" value="zf-AD"/>
    <property type="match status" value="1"/>
</dbReference>
<evidence type="ECO:0000259" key="9">
    <source>
        <dbReference type="PROSITE" id="PS51915"/>
    </source>
</evidence>